<dbReference type="SUPFAM" id="SSF57840">
    <property type="entry name" value="Ribosomal protein L36"/>
    <property type="match status" value="1"/>
</dbReference>
<comment type="caution">
    <text evidence="6">The sequence shown here is derived from an EMBL/GenBank/DDBJ whole genome shotgun (WGS) entry which is preliminary data.</text>
</comment>
<organism evidence="6 7">
    <name type="scientific">Volvox reticuliferus</name>
    <dbReference type="NCBI Taxonomy" id="1737510"/>
    <lineage>
        <taxon>Eukaryota</taxon>
        <taxon>Viridiplantae</taxon>
        <taxon>Chlorophyta</taxon>
        <taxon>core chlorophytes</taxon>
        <taxon>Chlorophyceae</taxon>
        <taxon>CS clade</taxon>
        <taxon>Chlamydomonadales</taxon>
        <taxon>Volvocaceae</taxon>
        <taxon>Volvox</taxon>
    </lineage>
</organism>
<dbReference type="EMBL" id="BNCP01000063">
    <property type="protein sequence ID" value="GIL91233.1"/>
    <property type="molecule type" value="Genomic_DNA"/>
</dbReference>
<dbReference type="Proteomes" id="UP000722791">
    <property type="component" value="Unassembled WGS sequence"/>
</dbReference>
<evidence type="ECO:0000256" key="2">
    <source>
        <dbReference type="ARBA" id="ARBA00022980"/>
    </source>
</evidence>
<dbReference type="AlphaFoldDB" id="A0A8J4LZE3"/>
<dbReference type="GO" id="GO:0005840">
    <property type="term" value="C:ribosome"/>
    <property type="evidence" value="ECO:0007669"/>
    <property type="project" value="UniProtKB-KW"/>
</dbReference>
<dbReference type="EMBL" id="BNCQ01000075">
    <property type="protein sequence ID" value="GIM16218.1"/>
    <property type="molecule type" value="Genomic_DNA"/>
</dbReference>
<evidence type="ECO:0000256" key="4">
    <source>
        <dbReference type="RuleBase" id="RU000570"/>
    </source>
</evidence>
<keyword evidence="8" id="KW-1185">Reference proteome</keyword>
<evidence type="ECO:0000313" key="8">
    <source>
        <dbReference type="Proteomes" id="UP000747110"/>
    </source>
</evidence>
<evidence type="ECO:0000256" key="3">
    <source>
        <dbReference type="ARBA" id="ARBA00023274"/>
    </source>
</evidence>
<comment type="similarity">
    <text evidence="1 4">Belongs to the bacterial ribosomal protein bL36 family.</text>
</comment>
<dbReference type="OrthoDB" id="542512at2759"/>
<reference evidence="6" key="1">
    <citation type="journal article" date="2021" name="Proc. Natl. Acad. Sci. U.S.A.">
        <title>Three genomes in the algal genus Volvox reveal the fate of a haploid sex-determining region after a transition to homothallism.</title>
        <authorList>
            <person name="Yamamoto K."/>
            <person name="Hamaji T."/>
            <person name="Kawai-Toyooka H."/>
            <person name="Matsuzaki R."/>
            <person name="Takahashi F."/>
            <person name="Nishimura Y."/>
            <person name="Kawachi M."/>
            <person name="Noguchi H."/>
            <person name="Minakuchi Y."/>
            <person name="Umen J.G."/>
            <person name="Toyoda A."/>
            <person name="Nozaki H."/>
        </authorList>
    </citation>
    <scope>NUCLEOTIDE SEQUENCE</scope>
    <source>
        <strain evidence="6">NIES-3785</strain>
        <strain evidence="5">NIES-3786</strain>
    </source>
</reference>
<evidence type="ECO:0000313" key="6">
    <source>
        <dbReference type="EMBL" id="GIM16218.1"/>
    </source>
</evidence>
<dbReference type="NCBIfam" id="TIGR01022">
    <property type="entry name" value="rpmJ_bact"/>
    <property type="match status" value="1"/>
</dbReference>
<proteinExistence type="inferred from homology"/>
<evidence type="ECO:0000256" key="1">
    <source>
        <dbReference type="ARBA" id="ARBA00007645"/>
    </source>
</evidence>
<evidence type="ECO:0000313" key="5">
    <source>
        <dbReference type="EMBL" id="GIL91233.1"/>
    </source>
</evidence>
<dbReference type="GO" id="GO:0003735">
    <property type="term" value="F:structural constituent of ribosome"/>
    <property type="evidence" value="ECO:0007669"/>
    <property type="project" value="InterPro"/>
</dbReference>
<dbReference type="InterPro" id="IPR000473">
    <property type="entry name" value="Ribosomal_bL36"/>
</dbReference>
<name>A0A8J4LZE3_9CHLO</name>
<gene>
    <name evidence="5" type="ORF">Vretifemale_18916</name>
    <name evidence="6" type="ORF">Vretimale_18885</name>
</gene>
<dbReference type="GO" id="GO:1990904">
    <property type="term" value="C:ribonucleoprotein complex"/>
    <property type="evidence" value="ECO:0007669"/>
    <property type="project" value="UniProtKB-KW"/>
</dbReference>
<dbReference type="GO" id="GO:0006412">
    <property type="term" value="P:translation"/>
    <property type="evidence" value="ECO:0007669"/>
    <property type="project" value="InterPro"/>
</dbReference>
<dbReference type="PANTHER" id="PTHR18804">
    <property type="entry name" value="RIBOSOMAL PROTEIN"/>
    <property type="match status" value="1"/>
</dbReference>
<dbReference type="InterPro" id="IPR035977">
    <property type="entry name" value="Ribosomal_bL36_sp"/>
</dbReference>
<protein>
    <recommendedName>
        <fullName evidence="4">Ribosomal protein</fullName>
    </recommendedName>
</protein>
<evidence type="ECO:0000313" key="7">
    <source>
        <dbReference type="Proteomes" id="UP000722791"/>
    </source>
</evidence>
<accession>A0A8J4LZE3</accession>
<dbReference type="InterPro" id="IPR052010">
    <property type="entry name" value="Ribosomal_LSU_bL36"/>
</dbReference>
<dbReference type="PANTHER" id="PTHR18804:SF16">
    <property type="entry name" value="RIBOSOMAL PROTEIN"/>
    <property type="match status" value="1"/>
</dbReference>
<keyword evidence="3 4" id="KW-0687">Ribonucleoprotein</keyword>
<dbReference type="Proteomes" id="UP000747110">
    <property type="component" value="Unassembled WGS sequence"/>
</dbReference>
<sequence length="117" mass="13525">MKVRGKVRLMCEFCKRVVVRLNRQQHYVYIYCTKNPRHKQRTKFLAMSTQVEPHCCTEHQGSWSADAPVGVPCLPEPKYSLVQQHMLSSASRSLLANRTTSVLGELYWRAALEGRDM</sequence>
<dbReference type="Pfam" id="PF00444">
    <property type="entry name" value="Ribosomal_L36"/>
    <property type="match status" value="1"/>
</dbReference>
<keyword evidence="2 4" id="KW-0689">Ribosomal protein</keyword>